<dbReference type="OrthoDB" id="287011at2"/>
<reference evidence="3 4" key="1">
    <citation type="submission" date="2019-02" db="EMBL/GenBank/DDBJ databases">
        <title>Deep-cultivation of Planctomycetes and their phenomic and genomic characterization uncovers novel biology.</title>
        <authorList>
            <person name="Wiegand S."/>
            <person name="Jogler M."/>
            <person name="Boedeker C."/>
            <person name="Pinto D."/>
            <person name="Vollmers J."/>
            <person name="Rivas-Marin E."/>
            <person name="Kohn T."/>
            <person name="Peeters S.H."/>
            <person name="Heuer A."/>
            <person name="Rast P."/>
            <person name="Oberbeckmann S."/>
            <person name="Bunk B."/>
            <person name="Jeske O."/>
            <person name="Meyerdierks A."/>
            <person name="Storesund J.E."/>
            <person name="Kallscheuer N."/>
            <person name="Luecker S."/>
            <person name="Lage O.M."/>
            <person name="Pohl T."/>
            <person name="Merkel B.J."/>
            <person name="Hornburger P."/>
            <person name="Mueller R.-W."/>
            <person name="Bruemmer F."/>
            <person name="Labrenz M."/>
            <person name="Spormann A.M."/>
            <person name="Op Den Camp H."/>
            <person name="Overmann J."/>
            <person name="Amann R."/>
            <person name="Jetten M.S.M."/>
            <person name="Mascher T."/>
            <person name="Medema M.H."/>
            <person name="Devos D.P."/>
            <person name="Kaster A.-K."/>
            <person name="Ovreas L."/>
            <person name="Rohde M."/>
            <person name="Galperin M.Y."/>
            <person name="Jogler C."/>
        </authorList>
    </citation>
    <scope>NUCLEOTIDE SEQUENCE [LARGE SCALE GENOMIC DNA]</scope>
    <source>
        <strain evidence="3 4">KOR34</strain>
    </source>
</reference>
<protein>
    <recommendedName>
        <fullName evidence="2">GGDEF domain-containing protein</fullName>
    </recommendedName>
</protein>
<feature type="compositionally biased region" description="Low complexity" evidence="1">
    <location>
        <begin position="367"/>
        <end position="378"/>
    </location>
</feature>
<comment type="caution">
    <text evidence="3">The sequence shown here is derived from an EMBL/GenBank/DDBJ whole genome shotgun (WGS) entry which is preliminary data.</text>
</comment>
<dbReference type="InterPro" id="IPR029787">
    <property type="entry name" value="Nucleotide_cyclase"/>
</dbReference>
<evidence type="ECO:0000259" key="2">
    <source>
        <dbReference type="PROSITE" id="PS50887"/>
    </source>
</evidence>
<dbReference type="Gene3D" id="3.30.70.270">
    <property type="match status" value="1"/>
</dbReference>
<feature type="region of interest" description="Disordered" evidence="1">
    <location>
        <begin position="44"/>
        <end position="78"/>
    </location>
</feature>
<dbReference type="InterPro" id="IPR043128">
    <property type="entry name" value="Rev_trsase/Diguanyl_cyclase"/>
</dbReference>
<gene>
    <name evidence="3" type="ORF">KOR34_16300</name>
</gene>
<dbReference type="EMBL" id="SIHJ01000001">
    <property type="protein sequence ID" value="TWT36690.1"/>
    <property type="molecule type" value="Genomic_DNA"/>
</dbReference>
<proteinExistence type="predicted"/>
<feature type="compositionally biased region" description="Low complexity" evidence="1">
    <location>
        <begin position="52"/>
        <end position="61"/>
    </location>
</feature>
<sequence>MLLLYIALIATLNLCIGYVLGATFGMRTELPAVKLPKVRCSKSVDDEPLVQAPSESPVREAAPPPPAAPAETEEDQDLMSGLAAFQAQLAQMGEDLKDSRDDAEAFDANAKTMQDANHAYLESAQQQIDKLPEGDVRRDSAAAGVQEVGRISDEFDAIVDEGLEDDQTRAKLVDKSDELSEKVTEVRETQAEQDRAARSTAAAEAGLATLDSLLEQIDAALSDGAEPKHRTVVLVRRDAAEAEQTDEGLAQKLRAKVRQIVRDAAPDAGLVAAFDDDQILLMLEEGDIDAMTERIDTLRQQIEKTTFTVNGAQHSTTITCAIADLPGAESHDDVLECLKEAMDESARFGANRTFHHDGKFPTPAPPTEAAVEPQTVEL</sequence>
<dbReference type="InterPro" id="IPR000160">
    <property type="entry name" value="GGDEF_dom"/>
</dbReference>
<feature type="region of interest" description="Disordered" evidence="1">
    <location>
        <begin position="354"/>
        <end position="378"/>
    </location>
</feature>
<feature type="domain" description="GGDEF" evidence="2">
    <location>
        <begin position="228"/>
        <end position="358"/>
    </location>
</feature>
<dbReference type="AlphaFoldDB" id="A0A5C5VFN0"/>
<evidence type="ECO:0000313" key="4">
    <source>
        <dbReference type="Proteomes" id="UP000316714"/>
    </source>
</evidence>
<name>A0A5C5VFN0_9BACT</name>
<dbReference type="PROSITE" id="PS50887">
    <property type="entry name" value="GGDEF"/>
    <property type="match status" value="1"/>
</dbReference>
<evidence type="ECO:0000313" key="3">
    <source>
        <dbReference type="EMBL" id="TWT36690.1"/>
    </source>
</evidence>
<evidence type="ECO:0000256" key="1">
    <source>
        <dbReference type="SAM" id="MobiDB-lite"/>
    </source>
</evidence>
<dbReference type="Proteomes" id="UP000316714">
    <property type="component" value="Unassembled WGS sequence"/>
</dbReference>
<dbReference type="SUPFAM" id="SSF55073">
    <property type="entry name" value="Nucleotide cyclase"/>
    <property type="match status" value="1"/>
</dbReference>
<organism evidence="3 4">
    <name type="scientific">Posidoniimonas corsicana</name>
    <dbReference type="NCBI Taxonomy" id="1938618"/>
    <lineage>
        <taxon>Bacteria</taxon>
        <taxon>Pseudomonadati</taxon>
        <taxon>Planctomycetota</taxon>
        <taxon>Planctomycetia</taxon>
        <taxon>Pirellulales</taxon>
        <taxon>Lacipirellulaceae</taxon>
        <taxon>Posidoniimonas</taxon>
    </lineage>
</organism>
<accession>A0A5C5VFN0</accession>
<dbReference type="RefSeq" id="WP_146563801.1">
    <property type="nucleotide sequence ID" value="NZ_SIHJ01000001.1"/>
</dbReference>
<keyword evidence="4" id="KW-1185">Reference proteome</keyword>